<feature type="chain" id="PRO_5045381555" description="DUF6701 domain-containing protein" evidence="2">
    <location>
        <begin position="24"/>
        <end position="1070"/>
    </location>
</feature>
<dbReference type="PANTHER" id="PTHR35024">
    <property type="entry name" value="HYPOTHETICAL CYTOSOLIC PROTEIN"/>
    <property type="match status" value="1"/>
</dbReference>
<evidence type="ECO:0000256" key="2">
    <source>
        <dbReference type="SAM" id="SignalP"/>
    </source>
</evidence>
<sequence length="1070" mass="109144">MTMLRRDCWAAALLLAWSGNAAADITFNGGAADNCSLAAATKTYTCSTIALPVWNDKVIIADGYTVITSSDFSPTYNNGLTMGKTSVLRSAGQSNIDLSNINPASVNTGGGTLIAGGKLSLNSSMTINGSVSAGSLNTGSAVTITGSVNVSGLATLGSNIRVNGNVTANAVTTNSPGRIDGAITATTTVYIDSSITVGGNISGTSVTTNSGVTLNGSVTATVSFRLGSGSTVNGNLSSPSMVLAPASSKITGNINTSGTLDMGSGTTVTGTVAAGGLIVRASGATINGNANISGDVDLQSGSTINGNLTAYNVITHNSNVNIYGDAIINSIDLDGDGWISGFITCNGPGGKDCNCVSKAYGYNKPLRCTSGSSTIHHFQIKHSGVGLTCQPQTVELKACSNAACSATVSTTTKVTLSPGGGDVNVSGTTNAQVRYSTATGNAGVTLSASAAGVSNANVCQNTGANNASCQMVFKDEGLVLSAPDHVAMTPNVKLSVQALKNSPLGSCVPLVQGATVPVKFSCGYVNPLPANANAVGVSVAGTNLSCGGGTTDVNLTFDSNGVATPSPSLQYSEVGVTSLSAAYATNGLSASGTTQFTTAPAKIKLEPIRINTPANFFSATAFAKASEPFKVRLTALNYNDVPTKNFGRESPTPQNFMLPTPVLINPIKGNAPLTIGSYKGIANGVADAADGTPGQWRFDDTGTLHVTVRLDGSNGYYLGNQTTGFNPQQSVDLTFVPDHFDVALLAGTPMDCASTGLSNPCVGSNANGKFIYSKQSIPLLINAYVGLKDASGAYLSPQNYVGAAARPIALSAWSTATPSAAVASSVGDFNWTKTPPATPPFTFAYDPASKKTVGTLAGAATNLLPSYDFTTAPTAPTTISVRATDSDGASSAGFAEPLLTVVSGRLDIESVSGPLTGTVPVTAKAQYWNGKAYVFNPRFAPEDPTQPAEQSQALTVSLSRTDAGVKTYYLQFSNCKNALYSGTAAQPCNAAAMPKLATESITFRNGKGIFRLTPPTPALTRNGLVDVALRNSAFNNDAAELLKYLPSGFGTVIFGVYRSGPLIYLREVYN</sequence>
<protein>
    <recommendedName>
        <fullName evidence="3">DUF6701 domain-containing protein</fullName>
    </recommendedName>
</protein>
<name>A0ABW9VAL2_9BURK</name>
<accession>A0ABW9VAL2</accession>
<gene>
    <name evidence="4" type="ORF">GTP38_16915</name>
</gene>
<dbReference type="Pfam" id="PF04519">
    <property type="entry name" value="Bactofilin"/>
    <property type="match status" value="1"/>
</dbReference>
<dbReference type="Proteomes" id="UP000449678">
    <property type="component" value="Unassembled WGS sequence"/>
</dbReference>
<evidence type="ECO:0000313" key="4">
    <source>
        <dbReference type="EMBL" id="MYM36016.1"/>
    </source>
</evidence>
<feature type="signal peptide" evidence="2">
    <location>
        <begin position="1"/>
        <end position="23"/>
    </location>
</feature>
<evidence type="ECO:0000256" key="1">
    <source>
        <dbReference type="ARBA" id="ARBA00044755"/>
    </source>
</evidence>
<organism evidence="4 5">
    <name type="scientific">Duganella lactea</name>
    <dbReference type="NCBI Taxonomy" id="2692173"/>
    <lineage>
        <taxon>Bacteria</taxon>
        <taxon>Pseudomonadati</taxon>
        <taxon>Pseudomonadota</taxon>
        <taxon>Betaproteobacteria</taxon>
        <taxon>Burkholderiales</taxon>
        <taxon>Oxalobacteraceae</taxon>
        <taxon>Telluria group</taxon>
        <taxon>Duganella</taxon>
    </lineage>
</organism>
<comment type="similarity">
    <text evidence="1">Belongs to the bactofilin family.</text>
</comment>
<keyword evidence="5" id="KW-1185">Reference proteome</keyword>
<reference evidence="4 5" key="1">
    <citation type="submission" date="2019-12" db="EMBL/GenBank/DDBJ databases">
        <title>Novel species isolated from a subtropical stream in China.</title>
        <authorList>
            <person name="Lu H."/>
        </authorList>
    </citation>
    <scope>NUCLEOTIDE SEQUENCE [LARGE SCALE GENOMIC DNA]</scope>
    <source>
        <strain evidence="4 5">FT94W</strain>
    </source>
</reference>
<dbReference type="InterPro" id="IPR007607">
    <property type="entry name" value="BacA/B"/>
</dbReference>
<feature type="domain" description="DUF6701" evidence="3">
    <location>
        <begin position="458"/>
        <end position="1068"/>
    </location>
</feature>
<evidence type="ECO:0000259" key="3">
    <source>
        <dbReference type="Pfam" id="PF20419"/>
    </source>
</evidence>
<proteinExistence type="inferred from homology"/>
<evidence type="ECO:0000313" key="5">
    <source>
        <dbReference type="Proteomes" id="UP000449678"/>
    </source>
</evidence>
<dbReference type="EMBL" id="WWCO01000011">
    <property type="protein sequence ID" value="MYM36016.1"/>
    <property type="molecule type" value="Genomic_DNA"/>
</dbReference>
<comment type="caution">
    <text evidence="4">The sequence shown here is derived from an EMBL/GenBank/DDBJ whole genome shotgun (WGS) entry which is preliminary data.</text>
</comment>
<dbReference type="InterPro" id="IPR046524">
    <property type="entry name" value="DUF6701"/>
</dbReference>
<dbReference type="PANTHER" id="PTHR35024:SF4">
    <property type="entry name" value="POLYMER-FORMING CYTOSKELETAL PROTEIN"/>
    <property type="match status" value="1"/>
</dbReference>
<keyword evidence="2" id="KW-0732">Signal</keyword>
<dbReference type="Pfam" id="PF20419">
    <property type="entry name" value="DUF6701"/>
    <property type="match status" value="1"/>
</dbReference>